<evidence type="ECO:0000256" key="3">
    <source>
        <dbReference type="ARBA" id="ARBA00023319"/>
    </source>
</evidence>
<evidence type="ECO:0000313" key="7">
    <source>
        <dbReference type="Proteomes" id="UP000695022"/>
    </source>
</evidence>
<dbReference type="InterPro" id="IPR003599">
    <property type="entry name" value="Ig_sub"/>
</dbReference>
<evidence type="ECO:0000256" key="2">
    <source>
        <dbReference type="ARBA" id="ARBA00023157"/>
    </source>
</evidence>
<dbReference type="PROSITE" id="PS00290">
    <property type="entry name" value="IG_MHC"/>
    <property type="match status" value="1"/>
</dbReference>
<keyword evidence="3" id="KW-0393">Immunoglobulin domain</keyword>
<keyword evidence="2" id="KW-1015">Disulfide bond</keyword>
<proteinExistence type="predicted"/>
<feature type="domain" description="Ig-like" evidence="6">
    <location>
        <begin position="273"/>
        <end position="338"/>
    </location>
</feature>
<dbReference type="CDD" id="cd00096">
    <property type="entry name" value="Ig"/>
    <property type="match status" value="1"/>
</dbReference>
<feature type="signal peptide" evidence="5">
    <location>
        <begin position="1"/>
        <end position="24"/>
    </location>
</feature>
<feature type="domain" description="Ig-like" evidence="6">
    <location>
        <begin position="149"/>
        <end position="248"/>
    </location>
</feature>
<dbReference type="InterPro" id="IPR013098">
    <property type="entry name" value="Ig_I-set"/>
</dbReference>
<dbReference type="RefSeq" id="XP_014675167.1">
    <property type="nucleotide sequence ID" value="XM_014819681.1"/>
</dbReference>
<dbReference type="InterPro" id="IPR003598">
    <property type="entry name" value="Ig_sub2"/>
</dbReference>
<dbReference type="PANTHER" id="PTHR45080">
    <property type="entry name" value="CONTACTIN 5"/>
    <property type="match status" value="1"/>
</dbReference>
<dbReference type="Proteomes" id="UP000695022">
    <property type="component" value="Unplaced"/>
</dbReference>
<feature type="compositionally biased region" description="Pro residues" evidence="4">
    <location>
        <begin position="365"/>
        <end position="399"/>
    </location>
</feature>
<feature type="chain" id="PRO_5047434582" evidence="5">
    <location>
        <begin position="25"/>
        <end position="411"/>
    </location>
</feature>
<dbReference type="InterPro" id="IPR007110">
    <property type="entry name" value="Ig-like_dom"/>
</dbReference>
<dbReference type="PANTHER" id="PTHR45080:SF8">
    <property type="entry name" value="IG-LIKE DOMAIN-CONTAINING PROTEIN"/>
    <property type="match status" value="1"/>
</dbReference>
<evidence type="ECO:0000256" key="1">
    <source>
        <dbReference type="ARBA" id="ARBA00022729"/>
    </source>
</evidence>
<evidence type="ECO:0000313" key="8">
    <source>
        <dbReference type="RefSeq" id="XP_014675167.1"/>
    </source>
</evidence>
<reference evidence="8" key="1">
    <citation type="submission" date="2025-08" db="UniProtKB">
        <authorList>
            <consortium name="RefSeq"/>
        </authorList>
    </citation>
    <scope>IDENTIFICATION</scope>
</reference>
<dbReference type="SMART" id="SM00408">
    <property type="entry name" value="IGc2"/>
    <property type="match status" value="2"/>
</dbReference>
<keyword evidence="1 5" id="KW-0732">Signal</keyword>
<dbReference type="Gene3D" id="2.60.40.10">
    <property type="entry name" value="Immunoglobulins"/>
    <property type="match status" value="1"/>
</dbReference>
<feature type="region of interest" description="Disordered" evidence="4">
    <location>
        <begin position="350"/>
        <end position="411"/>
    </location>
</feature>
<dbReference type="InterPro" id="IPR036179">
    <property type="entry name" value="Ig-like_dom_sf"/>
</dbReference>
<dbReference type="PROSITE" id="PS50835">
    <property type="entry name" value="IG_LIKE"/>
    <property type="match status" value="2"/>
</dbReference>
<evidence type="ECO:0000256" key="4">
    <source>
        <dbReference type="SAM" id="MobiDB-lite"/>
    </source>
</evidence>
<dbReference type="SUPFAM" id="SSF48726">
    <property type="entry name" value="Immunoglobulin"/>
    <property type="match status" value="2"/>
</dbReference>
<dbReference type="GeneID" id="106815248"/>
<organism evidence="7 8">
    <name type="scientific">Priapulus caudatus</name>
    <name type="common">Priapulid worm</name>
    <dbReference type="NCBI Taxonomy" id="37621"/>
    <lineage>
        <taxon>Eukaryota</taxon>
        <taxon>Metazoa</taxon>
        <taxon>Ecdysozoa</taxon>
        <taxon>Scalidophora</taxon>
        <taxon>Priapulida</taxon>
        <taxon>Priapulimorpha</taxon>
        <taxon>Priapulimorphida</taxon>
        <taxon>Priapulidae</taxon>
        <taxon>Priapulus</taxon>
    </lineage>
</organism>
<evidence type="ECO:0000256" key="5">
    <source>
        <dbReference type="SAM" id="SignalP"/>
    </source>
</evidence>
<dbReference type="InterPro" id="IPR013783">
    <property type="entry name" value="Ig-like_fold"/>
</dbReference>
<dbReference type="InterPro" id="IPR003006">
    <property type="entry name" value="Ig/MHC_CS"/>
</dbReference>
<accession>A0ABM1ESJ6</accession>
<evidence type="ECO:0000259" key="6">
    <source>
        <dbReference type="PROSITE" id="PS50835"/>
    </source>
</evidence>
<sequence length="411" mass="43882">MAACRMTMCCVVLSVLSVNVIVMTTDDHCATAVLSSLSGRRLSTGGARVISATRSSDELTFVAKVNRGQECDAWMQTLATEANFILKLEQRTPNCDVVDITSAALHLWDEGVIFGSGTLKDVDGGSAGNVTVRVEVSGLQCSNWLQRHPHLDYAPIPDQRLLTSDTMPEGAAVYNIACALRASPTPLLQVSWLKDGMPLDTSDRVKYSGRSPLRPSLIIGSPTRADSGIYQCRARNDVGWGPVSRPFSLVVGDDTTSRPVCGEERDVVTRLTDEVELVCVTDPRLSDLEFTWRFRAEILSATEQSGTRSVLRLVPRSLGQDGEYACEVRHPSWTESLICRNTLRLLPPAILRSTLPPGGGLPRPGSSPRPPGGGSPQPGSGPRPPGGGLPRPGSGPRPPGGGAGRPNRADG</sequence>
<protein>
    <submittedName>
        <fullName evidence="8">Hemicentin-2-like</fullName>
    </submittedName>
</protein>
<dbReference type="InterPro" id="IPR050958">
    <property type="entry name" value="Cell_Adh-Cytoskel_Orgn"/>
</dbReference>
<dbReference type="Pfam" id="PF07679">
    <property type="entry name" value="I-set"/>
    <property type="match status" value="1"/>
</dbReference>
<dbReference type="SMART" id="SM00409">
    <property type="entry name" value="IG"/>
    <property type="match status" value="2"/>
</dbReference>
<gene>
    <name evidence="8" type="primary">LOC106815248</name>
</gene>
<name>A0ABM1ESJ6_PRICU</name>
<keyword evidence="7" id="KW-1185">Reference proteome</keyword>